<evidence type="ECO:0000256" key="1">
    <source>
        <dbReference type="ARBA" id="ARBA00004772"/>
    </source>
</evidence>
<dbReference type="UniPathway" id="UPA00251">
    <property type="reaction ID" value="UER00320"/>
</dbReference>
<keyword evidence="5 9" id="KW-0627">Porphyrin biosynthesis</keyword>
<evidence type="ECO:0000256" key="8">
    <source>
        <dbReference type="ARBA" id="ARBA00048617"/>
    </source>
</evidence>
<dbReference type="SUPFAM" id="SSF69618">
    <property type="entry name" value="HemD-like"/>
    <property type="match status" value="1"/>
</dbReference>
<evidence type="ECO:0000313" key="11">
    <source>
        <dbReference type="EMBL" id="ACT49282.1"/>
    </source>
</evidence>
<dbReference type="EC" id="4.2.1.75" evidence="3 9"/>
<evidence type="ECO:0000256" key="6">
    <source>
        <dbReference type="ARBA" id="ARBA00037589"/>
    </source>
</evidence>
<feature type="domain" description="Tetrapyrrole biosynthesis uroporphyrinogen III synthase" evidence="10">
    <location>
        <begin position="27"/>
        <end position="254"/>
    </location>
</feature>
<dbReference type="PANTHER" id="PTHR38042:SF1">
    <property type="entry name" value="UROPORPHYRINOGEN-III SYNTHASE, CHLOROPLASTIC"/>
    <property type="match status" value="1"/>
</dbReference>
<comment type="pathway">
    <text evidence="1 9">Porphyrin-containing compound metabolism; protoporphyrin-IX biosynthesis; coproporphyrinogen-III from 5-aminolevulinate: step 3/4.</text>
</comment>
<dbReference type="RefSeq" id="WP_015829079.1">
    <property type="nucleotide sequence ID" value="NC_012969.1"/>
</dbReference>
<evidence type="ECO:0000256" key="5">
    <source>
        <dbReference type="ARBA" id="ARBA00023244"/>
    </source>
</evidence>
<evidence type="ECO:0000256" key="9">
    <source>
        <dbReference type="RuleBase" id="RU366031"/>
    </source>
</evidence>
<dbReference type="GO" id="GO:0006780">
    <property type="term" value="P:uroporphyrinogen III biosynthetic process"/>
    <property type="evidence" value="ECO:0007669"/>
    <property type="project" value="UniProtKB-UniRule"/>
</dbReference>
<comment type="catalytic activity">
    <reaction evidence="8 9">
        <text>hydroxymethylbilane = uroporphyrinogen III + H2O</text>
        <dbReference type="Rhea" id="RHEA:18965"/>
        <dbReference type="ChEBI" id="CHEBI:15377"/>
        <dbReference type="ChEBI" id="CHEBI:57308"/>
        <dbReference type="ChEBI" id="CHEBI:57845"/>
        <dbReference type="EC" id="4.2.1.75"/>
    </reaction>
</comment>
<evidence type="ECO:0000256" key="4">
    <source>
        <dbReference type="ARBA" id="ARBA00023239"/>
    </source>
</evidence>
<dbReference type="InterPro" id="IPR036108">
    <property type="entry name" value="4pyrrol_syn_uPrphyn_synt_sf"/>
</dbReference>
<keyword evidence="4 9" id="KW-0456">Lyase</keyword>
<dbReference type="CDD" id="cd06578">
    <property type="entry name" value="HemD"/>
    <property type="match status" value="1"/>
</dbReference>
<dbReference type="InterPro" id="IPR039793">
    <property type="entry name" value="UROS/Hem4"/>
</dbReference>
<dbReference type="KEGG" id="mei:Msip34_0033"/>
<evidence type="ECO:0000313" key="12">
    <source>
        <dbReference type="Proteomes" id="UP000002743"/>
    </source>
</evidence>
<dbReference type="Proteomes" id="UP000002743">
    <property type="component" value="Chromosome"/>
</dbReference>
<dbReference type="GO" id="GO:0004852">
    <property type="term" value="F:uroporphyrinogen-III synthase activity"/>
    <property type="evidence" value="ECO:0007669"/>
    <property type="project" value="UniProtKB-UniRule"/>
</dbReference>
<dbReference type="EMBL" id="CP001674">
    <property type="protein sequence ID" value="ACT49282.1"/>
    <property type="molecule type" value="Genomic_DNA"/>
</dbReference>
<dbReference type="HOGENOM" id="CLU_011276_9_4_4"/>
<organism evidence="11 12">
    <name type="scientific">Methylovorus glucosotrophus (strain SIP3-4)</name>
    <dbReference type="NCBI Taxonomy" id="582744"/>
    <lineage>
        <taxon>Bacteria</taxon>
        <taxon>Pseudomonadati</taxon>
        <taxon>Pseudomonadota</taxon>
        <taxon>Betaproteobacteria</taxon>
        <taxon>Nitrosomonadales</taxon>
        <taxon>Methylophilaceae</taxon>
        <taxon>Methylovorus</taxon>
    </lineage>
</organism>
<dbReference type="Pfam" id="PF02602">
    <property type="entry name" value="HEM4"/>
    <property type="match status" value="1"/>
</dbReference>
<proteinExistence type="inferred from homology"/>
<dbReference type="AlphaFoldDB" id="C6X7P0"/>
<gene>
    <name evidence="11" type="ordered locus">Msip34_0033</name>
</gene>
<dbReference type="PANTHER" id="PTHR38042">
    <property type="entry name" value="UROPORPHYRINOGEN-III SYNTHASE, CHLOROPLASTIC"/>
    <property type="match status" value="1"/>
</dbReference>
<dbReference type="eggNOG" id="COG1587">
    <property type="taxonomic scope" value="Bacteria"/>
</dbReference>
<dbReference type="GO" id="GO:0006782">
    <property type="term" value="P:protoporphyrinogen IX biosynthetic process"/>
    <property type="evidence" value="ECO:0007669"/>
    <property type="project" value="UniProtKB-UniRule"/>
</dbReference>
<comment type="function">
    <text evidence="6 9">Catalyzes cyclization of the linear tetrapyrrole, hydroxymethylbilane, to the macrocyclic uroporphyrinogen III.</text>
</comment>
<dbReference type="InterPro" id="IPR003754">
    <property type="entry name" value="4pyrrol_synth_uPrphyn_synth"/>
</dbReference>
<sequence>MADLPLSSVALTGLSVAITRPLDQATRLSRLIVEAGGTPYGFPLIEIAPLADYSAFDAQLHELGKYDWTIFISSNAVQNAIPRMLNLVGQPPATLRHAAIGPVTAAELTSLGIGPVLTPQGRYDSESLLALPEMQQVKGQRFLIFRGVGGRELLAESLRARGATVDFAECYRRINPQTSAEPLEQRWQQQQLDAVVVTSSEAMRHLLNMTNNGQHAWIRDVTLCVNHARIAELPIELGLHVIVAEAPGDDAMLQCLNTVALLKQQRH</sequence>
<evidence type="ECO:0000256" key="3">
    <source>
        <dbReference type="ARBA" id="ARBA00013109"/>
    </source>
</evidence>
<evidence type="ECO:0000256" key="7">
    <source>
        <dbReference type="ARBA" id="ARBA00040167"/>
    </source>
</evidence>
<evidence type="ECO:0000259" key="10">
    <source>
        <dbReference type="Pfam" id="PF02602"/>
    </source>
</evidence>
<dbReference type="OrthoDB" id="9787650at2"/>
<accession>C6X7P0</accession>
<protein>
    <recommendedName>
        <fullName evidence="7 9">Uroporphyrinogen-III synthase</fullName>
        <ecNumber evidence="3 9">4.2.1.75</ecNumber>
    </recommendedName>
</protein>
<comment type="similarity">
    <text evidence="2 9">Belongs to the uroporphyrinogen-III synthase family.</text>
</comment>
<dbReference type="STRING" id="582744.Msip34_0033"/>
<keyword evidence="12" id="KW-1185">Reference proteome</keyword>
<reference evidence="11 12" key="2">
    <citation type="journal article" date="2011" name="J. Bacteriol.">
        <title>Genomes of three methylotrophs from a single niche uncover genetic and metabolic divergence of Methylophilaceae.</title>
        <authorList>
            <person name="Lapidus A."/>
            <person name="Clum A."/>
            <person name="Labutti K."/>
            <person name="Kaluzhnaya M.G."/>
            <person name="Lim S."/>
            <person name="Beck D.A."/>
            <person name="Glavina Del Rio T."/>
            <person name="Nolan M."/>
            <person name="Mavromatis K."/>
            <person name="Huntemann M."/>
            <person name="Lucas S."/>
            <person name="Lidstrom M.E."/>
            <person name="Ivanova N."/>
            <person name="Chistoserdova L."/>
        </authorList>
    </citation>
    <scope>NUCLEOTIDE SEQUENCE [LARGE SCALE GENOMIC DNA]</scope>
    <source>
        <strain evidence="11 12">SIP3-4</strain>
    </source>
</reference>
<name>C6X7P0_METGS</name>
<evidence type="ECO:0000256" key="2">
    <source>
        <dbReference type="ARBA" id="ARBA00008133"/>
    </source>
</evidence>
<dbReference type="Gene3D" id="3.40.50.10090">
    <property type="match status" value="2"/>
</dbReference>
<reference evidence="12" key="1">
    <citation type="submission" date="2009-07" db="EMBL/GenBank/DDBJ databases">
        <title>Complete sequence of chromosome of Methylovorus sp. SIP3-4.</title>
        <authorList>
            <person name="Lucas S."/>
            <person name="Copeland A."/>
            <person name="Lapidus A."/>
            <person name="Glavina del Rio T."/>
            <person name="Tice H."/>
            <person name="Bruce D."/>
            <person name="Goodwin L."/>
            <person name="Pitluck S."/>
            <person name="Clum A."/>
            <person name="Larimer F."/>
            <person name="Land M."/>
            <person name="Hauser L."/>
            <person name="Kyrpides N."/>
            <person name="Mikhailova N."/>
            <person name="Kayluzhnaya M."/>
            <person name="Chistoserdova L."/>
        </authorList>
    </citation>
    <scope>NUCLEOTIDE SEQUENCE [LARGE SCALE GENOMIC DNA]</scope>
    <source>
        <strain evidence="12">SIP3-4</strain>
    </source>
</reference>